<gene>
    <name evidence="2" type="ORF">PPERSA_06137</name>
</gene>
<dbReference type="InParanoid" id="A0A0V0QVA0"/>
<dbReference type="EMBL" id="LDAU01000098">
    <property type="protein sequence ID" value="KRX06255.1"/>
    <property type="molecule type" value="Genomic_DNA"/>
</dbReference>
<dbReference type="Proteomes" id="UP000054937">
    <property type="component" value="Unassembled WGS sequence"/>
</dbReference>
<sequence length="251" mass="29444">MRMKTVSQSLSSHTQKKINNQKCNNEVLNRQKEKTIQEINTQLDKFNTLENPSSPIQQETYISQKQIQSFNYAHFLNEEFHNNISQRQLEPQSQKKILIKLQEIENSKQFDGLCEICQLQQQEPFCTCNISNEFKESDDQPNNNLKNLKENLNKSYNDSNTNSYSSSSEIDQINKKQFKMNIQTSKNQLNSQNSEKSQNSENSKNQNFYQQFESLTSLDNNDQEQLCTEQKISIIQSSIVNKHVIKSHHFY</sequence>
<name>A0A0V0QVA0_PSEPJ</name>
<organism evidence="2 3">
    <name type="scientific">Pseudocohnilembus persalinus</name>
    <name type="common">Ciliate</name>
    <dbReference type="NCBI Taxonomy" id="266149"/>
    <lineage>
        <taxon>Eukaryota</taxon>
        <taxon>Sar</taxon>
        <taxon>Alveolata</taxon>
        <taxon>Ciliophora</taxon>
        <taxon>Intramacronucleata</taxon>
        <taxon>Oligohymenophorea</taxon>
        <taxon>Scuticociliatia</taxon>
        <taxon>Philasterida</taxon>
        <taxon>Pseudocohnilembidae</taxon>
        <taxon>Pseudocohnilembus</taxon>
    </lineage>
</organism>
<feature type="region of interest" description="Disordered" evidence="1">
    <location>
        <begin position="1"/>
        <end position="26"/>
    </location>
</feature>
<reference evidence="2 3" key="1">
    <citation type="journal article" date="2015" name="Sci. Rep.">
        <title>Genome of the facultative scuticociliatosis pathogen Pseudocohnilembus persalinus provides insight into its virulence through horizontal gene transfer.</title>
        <authorList>
            <person name="Xiong J."/>
            <person name="Wang G."/>
            <person name="Cheng J."/>
            <person name="Tian M."/>
            <person name="Pan X."/>
            <person name="Warren A."/>
            <person name="Jiang C."/>
            <person name="Yuan D."/>
            <person name="Miao W."/>
        </authorList>
    </citation>
    <scope>NUCLEOTIDE SEQUENCE [LARGE SCALE GENOMIC DNA]</scope>
    <source>
        <strain evidence="2">36N120E</strain>
    </source>
</reference>
<feature type="compositionally biased region" description="Low complexity" evidence="1">
    <location>
        <begin position="153"/>
        <end position="168"/>
    </location>
</feature>
<feature type="region of interest" description="Disordered" evidence="1">
    <location>
        <begin position="186"/>
        <end position="205"/>
    </location>
</feature>
<protein>
    <submittedName>
        <fullName evidence="2">Uncharacterized protein</fullName>
    </submittedName>
</protein>
<dbReference type="AlphaFoldDB" id="A0A0V0QVA0"/>
<evidence type="ECO:0000256" key="1">
    <source>
        <dbReference type="SAM" id="MobiDB-lite"/>
    </source>
</evidence>
<evidence type="ECO:0000313" key="2">
    <source>
        <dbReference type="EMBL" id="KRX06255.1"/>
    </source>
</evidence>
<accession>A0A0V0QVA0</accession>
<proteinExistence type="predicted"/>
<comment type="caution">
    <text evidence="2">The sequence shown here is derived from an EMBL/GenBank/DDBJ whole genome shotgun (WGS) entry which is preliminary data.</text>
</comment>
<evidence type="ECO:0000313" key="3">
    <source>
        <dbReference type="Proteomes" id="UP000054937"/>
    </source>
</evidence>
<keyword evidence="3" id="KW-1185">Reference proteome</keyword>
<feature type="region of interest" description="Disordered" evidence="1">
    <location>
        <begin position="136"/>
        <end position="170"/>
    </location>
</feature>